<sequence length="81" mass="9412">MHHCCQSRIDKEQEGMICTLCLKMVSVHLYIGTFIAKEQPESRIVATDYSRQYFICRQSLMDRDAQWFLISFGNSSSDISL</sequence>
<comment type="caution">
    <text evidence="1">The sequence shown here is derived from an EMBL/GenBank/DDBJ whole genome shotgun (WGS) entry which is preliminary data.</text>
</comment>
<dbReference type="AlphaFoldDB" id="A0AAV3B3I2"/>
<name>A0AAV3B3I2_PYXAD</name>
<evidence type="ECO:0000313" key="2">
    <source>
        <dbReference type="Proteomes" id="UP001181693"/>
    </source>
</evidence>
<organism evidence="1 2">
    <name type="scientific">Pyxicephalus adspersus</name>
    <name type="common">African bullfrog</name>
    <dbReference type="NCBI Taxonomy" id="30357"/>
    <lineage>
        <taxon>Eukaryota</taxon>
        <taxon>Metazoa</taxon>
        <taxon>Chordata</taxon>
        <taxon>Craniata</taxon>
        <taxon>Vertebrata</taxon>
        <taxon>Euteleostomi</taxon>
        <taxon>Amphibia</taxon>
        <taxon>Batrachia</taxon>
        <taxon>Anura</taxon>
        <taxon>Neobatrachia</taxon>
        <taxon>Ranoidea</taxon>
        <taxon>Pyxicephalidae</taxon>
        <taxon>Pyxicephalinae</taxon>
        <taxon>Pyxicephalus</taxon>
    </lineage>
</organism>
<dbReference type="Proteomes" id="UP001181693">
    <property type="component" value="Unassembled WGS sequence"/>
</dbReference>
<reference evidence="1" key="1">
    <citation type="thesis" date="2020" institute="ProQuest LLC" country="789 East Eisenhower Parkway, Ann Arbor, MI, USA">
        <title>Comparative Genomics and Chromosome Evolution.</title>
        <authorList>
            <person name="Mudd A.B."/>
        </authorList>
    </citation>
    <scope>NUCLEOTIDE SEQUENCE</scope>
    <source>
        <strain evidence="1">1538</strain>
        <tissue evidence="1">Blood</tissue>
    </source>
</reference>
<gene>
    <name evidence="1" type="ORF">GDO54_009514</name>
</gene>
<accession>A0AAV3B3I2</accession>
<evidence type="ECO:0000313" key="1">
    <source>
        <dbReference type="EMBL" id="DBA29273.1"/>
    </source>
</evidence>
<proteinExistence type="predicted"/>
<keyword evidence="2" id="KW-1185">Reference proteome</keyword>
<dbReference type="EMBL" id="DYDO01000003">
    <property type="protein sequence ID" value="DBA29273.1"/>
    <property type="molecule type" value="Genomic_DNA"/>
</dbReference>
<protein>
    <submittedName>
        <fullName evidence="1">Uncharacterized protein</fullName>
    </submittedName>
</protein>